<feature type="chain" id="PRO_5041956840" description="Cytochrome b561 domain-containing protein" evidence="9">
    <location>
        <begin position="28"/>
        <end position="399"/>
    </location>
</feature>
<sequence>MLSQLFRLVAVCSALCALASSVSSAQAAPLCFGPAGSTACVSSSQAPDGRALIHIQYPPSLGWVAFGIGKSMSSADVMLAYATGSTVTVGRRTASRHALPTLEATQNLEIVSSSVNQTINTVTFYRPLAPAAAGSANAITPAAQSLIWAVREGAAPTSPTGITQHSSFGTATGNLLDGSMTQNAPASSAGGSPSSAAGPVVSGSQDDGNSEKLVKAHGLIMGIAWGVLAPAAVLIARFGKAAMGVWWFRVHAGIFAAVVILTYVAFVLVYESIGSDGTHFSVSDNGAHVILGLIVLILAAPQALLGIIIDRLYNPERKATPFHDLIHHHLGRLTLLVALVNIPLGIALYYRDAPGSPTWAYVLFALAMAFTIVAWAVLERRWAMAKKGKNVTHGNLREL</sequence>
<dbReference type="Pfam" id="PF03188">
    <property type="entry name" value="Cytochrom_B561"/>
    <property type="match status" value="1"/>
</dbReference>
<dbReference type="CDD" id="cd08760">
    <property type="entry name" value="Cyt_b561_FRRS1_like"/>
    <property type="match status" value="1"/>
</dbReference>
<reference evidence="12" key="1">
    <citation type="submission" date="2020-05" db="EMBL/GenBank/DDBJ databases">
        <title>Phylogenomic resolution of chytrid fungi.</title>
        <authorList>
            <person name="Stajich J.E."/>
            <person name="Amses K."/>
            <person name="Simmons R."/>
            <person name="Seto K."/>
            <person name="Myers J."/>
            <person name="Bonds A."/>
            <person name="Quandt C.A."/>
            <person name="Barry K."/>
            <person name="Liu P."/>
            <person name="Grigoriev I."/>
            <person name="Longcore J.E."/>
            <person name="James T.Y."/>
        </authorList>
    </citation>
    <scope>NUCLEOTIDE SEQUENCE</scope>
    <source>
        <strain evidence="12">JEL0379</strain>
    </source>
</reference>
<dbReference type="PANTHER" id="PTHR47797">
    <property type="entry name" value="DEHYDROGENASE, PUTATIVE (AFU_ORTHOLOGUE AFUA_8G05805)-RELATED"/>
    <property type="match status" value="1"/>
</dbReference>
<dbReference type="PANTHER" id="PTHR47797:SF3">
    <property type="entry name" value="CYTOCHROME B561 DOMAIN-CONTAINING PROTEIN"/>
    <property type="match status" value="1"/>
</dbReference>
<dbReference type="SMART" id="SM00665">
    <property type="entry name" value="B561"/>
    <property type="match status" value="1"/>
</dbReference>
<feature type="compositionally biased region" description="Low complexity" evidence="7">
    <location>
        <begin position="184"/>
        <end position="204"/>
    </location>
</feature>
<evidence type="ECO:0000256" key="1">
    <source>
        <dbReference type="ARBA" id="ARBA00004370"/>
    </source>
</evidence>
<comment type="caution">
    <text evidence="12">The sequence shown here is derived from an EMBL/GenBank/DDBJ whole genome shotgun (WGS) entry which is preliminary data.</text>
</comment>
<feature type="region of interest" description="Disordered" evidence="7">
    <location>
        <begin position="179"/>
        <end position="209"/>
    </location>
</feature>
<dbReference type="SMART" id="SM00664">
    <property type="entry name" value="DoH"/>
    <property type="match status" value="1"/>
</dbReference>
<keyword evidence="3 8" id="KW-0812">Transmembrane</keyword>
<evidence type="ECO:0000256" key="3">
    <source>
        <dbReference type="ARBA" id="ARBA00022692"/>
    </source>
</evidence>
<feature type="transmembrane region" description="Helical" evidence="8">
    <location>
        <begin position="219"/>
        <end position="238"/>
    </location>
</feature>
<dbReference type="Gene3D" id="2.60.40.1210">
    <property type="entry name" value="Cellobiose dehydrogenase, cytochrome domain"/>
    <property type="match status" value="1"/>
</dbReference>
<dbReference type="CDD" id="cd09630">
    <property type="entry name" value="CDH_like_cytochrome"/>
    <property type="match status" value="1"/>
</dbReference>
<dbReference type="EMBL" id="JADGJQ010000032">
    <property type="protein sequence ID" value="KAJ3177644.1"/>
    <property type="molecule type" value="Genomic_DNA"/>
</dbReference>
<evidence type="ECO:0000256" key="8">
    <source>
        <dbReference type="SAM" id="Phobius"/>
    </source>
</evidence>
<dbReference type="Proteomes" id="UP001212152">
    <property type="component" value="Unassembled WGS sequence"/>
</dbReference>
<evidence type="ECO:0000313" key="13">
    <source>
        <dbReference type="Proteomes" id="UP001212152"/>
    </source>
</evidence>
<feature type="signal peptide" evidence="9">
    <location>
        <begin position="1"/>
        <end position="27"/>
    </location>
</feature>
<dbReference type="AlphaFoldDB" id="A0AAD5XS09"/>
<feature type="domain" description="Cytochrome b561" evidence="11">
    <location>
        <begin position="181"/>
        <end position="384"/>
    </location>
</feature>
<feature type="transmembrane region" description="Helical" evidence="8">
    <location>
        <begin position="330"/>
        <end position="350"/>
    </location>
</feature>
<feature type="transmembrane region" description="Helical" evidence="8">
    <location>
        <begin position="356"/>
        <end position="378"/>
    </location>
</feature>
<keyword evidence="4" id="KW-0249">Electron transport</keyword>
<evidence type="ECO:0000259" key="11">
    <source>
        <dbReference type="PROSITE" id="PS50939"/>
    </source>
</evidence>
<evidence type="ECO:0000256" key="2">
    <source>
        <dbReference type="ARBA" id="ARBA00022448"/>
    </source>
</evidence>
<evidence type="ECO:0000256" key="4">
    <source>
        <dbReference type="ARBA" id="ARBA00022982"/>
    </source>
</evidence>
<keyword evidence="9" id="KW-0732">Signal</keyword>
<keyword evidence="6 8" id="KW-0472">Membrane</keyword>
<feature type="domain" description="DOMON" evidence="10">
    <location>
        <begin position="37"/>
        <end position="151"/>
    </location>
</feature>
<dbReference type="InterPro" id="IPR006593">
    <property type="entry name" value="Cyt_b561/ferric_Rdtase_TM"/>
</dbReference>
<gene>
    <name evidence="12" type="ORF">HDU87_004397</name>
</gene>
<comment type="subcellular location">
    <subcellularLocation>
        <location evidence="1">Membrane</location>
    </subcellularLocation>
</comment>
<dbReference type="PROSITE" id="PS50836">
    <property type="entry name" value="DOMON"/>
    <property type="match status" value="1"/>
</dbReference>
<evidence type="ECO:0000256" key="5">
    <source>
        <dbReference type="ARBA" id="ARBA00022989"/>
    </source>
</evidence>
<evidence type="ECO:0000259" key="10">
    <source>
        <dbReference type="PROSITE" id="PS50836"/>
    </source>
</evidence>
<dbReference type="Pfam" id="PF16010">
    <property type="entry name" value="CDH-cyt"/>
    <property type="match status" value="1"/>
</dbReference>
<accession>A0AAD5XS09</accession>
<dbReference type="GO" id="GO:0016020">
    <property type="term" value="C:membrane"/>
    <property type="evidence" value="ECO:0007669"/>
    <property type="project" value="UniProtKB-SubCell"/>
</dbReference>
<evidence type="ECO:0000313" key="12">
    <source>
        <dbReference type="EMBL" id="KAJ3177644.1"/>
    </source>
</evidence>
<proteinExistence type="predicted"/>
<evidence type="ECO:0000256" key="6">
    <source>
        <dbReference type="ARBA" id="ARBA00023136"/>
    </source>
</evidence>
<evidence type="ECO:0000256" key="7">
    <source>
        <dbReference type="SAM" id="MobiDB-lite"/>
    </source>
</evidence>
<organism evidence="12 13">
    <name type="scientific">Geranomyces variabilis</name>
    <dbReference type="NCBI Taxonomy" id="109894"/>
    <lineage>
        <taxon>Eukaryota</taxon>
        <taxon>Fungi</taxon>
        <taxon>Fungi incertae sedis</taxon>
        <taxon>Chytridiomycota</taxon>
        <taxon>Chytridiomycota incertae sedis</taxon>
        <taxon>Chytridiomycetes</taxon>
        <taxon>Spizellomycetales</taxon>
        <taxon>Powellomycetaceae</taxon>
        <taxon>Geranomyces</taxon>
    </lineage>
</organism>
<dbReference type="SUPFAM" id="SSF49344">
    <property type="entry name" value="CBD9-like"/>
    <property type="match status" value="1"/>
</dbReference>
<keyword evidence="13" id="KW-1185">Reference proteome</keyword>
<feature type="transmembrane region" description="Helical" evidence="8">
    <location>
        <begin position="250"/>
        <end position="270"/>
    </location>
</feature>
<feature type="transmembrane region" description="Helical" evidence="8">
    <location>
        <begin position="290"/>
        <end position="309"/>
    </location>
</feature>
<dbReference type="InterPro" id="IPR015920">
    <property type="entry name" value="Cellobiose_DH-like_cyt"/>
</dbReference>
<evidence type="ECO:0000256" key="9">
    <source>
        <dbReference type="SAM" id="SignalP"/>
    </source>
</evidence>
<keyword evidence="2" id="KW-0813">Transport</keyword>
<evidence type="ECO:0008006" key="14">
    <source>
        <dbReference type="Google" id="ProtNLM"/>
    </source>
</evidence>
<name>A0AAD5XS09_9FUNG</name>
<protein>
    <recommendedName>
        <fullName evidence="14">Cytochrome b561 domain-containing protein</fullName>
    </recommendedName>
</protein>
<keyword evidence="5 8" id="KW-1133">Transmembrane helix</keyword>
<dbReference type="Gene3D" id="1.20.120.1770">
    <property type="match status" value="1"/>
</dbReference>
<dbReference type="InterPro" id="IPR005018">
    <property type="entry name" value="DOMON_domain"/>
</dbReference>
<dbReference type="PROSITE" id="PS50939">
    <property type="entry name" value="CYTOCHROME_B561"/>
    <property type="match status" value="1"/>
</dbReference>